<feature type="region of interest" description="Disordered" evidence="4">
    <location>
        <begin position="1"/>
        <end position="22"/>
    </location>
</feature>
<evidence type="ECO:0000256" key="4">
    <source>
        <dbReference type="SAM" id="MobiDB-lite"/>
    </source>
</evidence>
<evidence type="ECO:0000256" key="1">
    <source>
        <dbReference type="ARBA" id="ARBA00022723"/>
    </source>
</evidence>
<proteinExistence type="predicted"/>
<dbReference type="Proteomes" id="UP000585474">
    <property type="component" value="Unassembled WGS sequence"/>
</dbReference>
<dbReference type="GO" id="GO:0008270">
    <property type="term" value="F:zinc ion binding"/>
    <property type="evidence" value="ECO:0007669"/>
    <property type="project" value="UniProtKB-KW"/>
</dbReference>
<evidence type="ECO:0000259" key="5">
    <source>
        <dbReference type="SMART" id="SM00336"/>
    </source>
</evidence>
<keyword evidence="1" id="KW-0479">Metal-binding</keyword>
<dbReference type="AlphaFoldDB" id="A0A7J0G416"/>
<accession>A0A7J0G416</accession>
<sequence length="128" mass="14104">MCRGREEGQNRGGFRPSEAPTEAVSTHDCHGTVACELCESPASVYCQADEAFLCRKCDKWVHGANFLAQRHIRCLLCSSCHGLTQRYLIGTSTEVLLPTIVSTGERGQCSSDAQTECSRTLKMPFLFL</sequence>
<dbReference type="EMBL" id="BJWL01000017">
    <property type="protein sequence ID" value="GFZ05531.1"/>
    <property type="molecule type" value="Genomic_DNA"/>
</dbReference>
<evidence type="ECO:0000313" key="6">
    <source>
        <dbReference type="EMBL" id="GFZ05531.1"/>
    </source>
</evidence>
<dbReference type="InterPro" id="IPR000315">
    <property type="entry name" value="Znf_B-box"/>
</dbReference>
<dbReference type="SMART" id="SM00336">
    <property type="entry name" value="BBOX"/>
    <property type="match status" value="1"/>
</dbReference>
<dbReference type="PANTHER" id="PTHR31717:SF142">
    <property type="entry name" value="B-BOX DOMAIN PROTEIN 30-RELATED"/>
    <property type="match status" value="1"/>
</dbReference>
<dbReference type="PANTHER" id="PTHR31717">
    <property type="entry name" value="ZINC FINGER PROTEIN CONSTANS-LIKE 10"/>
    <property type="match status" value="1"/>
</dbReference>
<evidence type="ECO:0000256" key="2">
    <source>
        <dbReference type="ARBA" id="ARBA00022771"/>
    </source>
</evidence>
<dbReference type="InterPro" id="IPR049808">
    <property type="entry name" value="CONSTANS-like_Bbox1"/>
</dbReference>
<comment type="caution">
    <text evidence="6">The sequence shown here is derived from an EMBL/GenBank/DDBJ whole genome shotgun (WGS) entry which is preliminary data.</text>
</comment>
<keyword evidence="2" id="KW-0863">Zinc-finger</keyword>
<feature type="domain" description="B box-type" evidence="5">
    <location>
        <begin position="30"/>
        <end position="76"/>
    </location>
</feature>
<reference evidence="6 7" key="1">
    <citation type="submission" date="2019-07" db="EMBL/GenBank/DDBJ databases">
        <title>De Novo Assembly of kiwifruit Actinidia rufa.</title>
        <authorList>
            <person name="Sugita-Konishi S."/>
            <person name="Sato K."/>
            <person name="Mori E."/>
            <person name="Abe Y."/>
            <person name="Kisaki G."/>
            <person name="Hamano K."/>
            <person name="Suezawa K."/>
            <person name="Otani M."/>
            <person name="Fukuda T."/>
            <person name="Manabe T."/>
            <person name="Gomi K."/>
            <person name="Tabuchi M."/>
            <person name="Akimitsu K."/>
            <person name="Kataoka I."/>
        </authorList>
    </citation>
    <scope>NUCLEOTIDE SEQUENCE [LARGE SCALE GENOMIC DNA]</scope>
    <source>
        <strain evidence="7">cv. Fuchu</strain>
    </source>
</reference>
<gene>
    <name evidence="6" type="ORF">Acr_17g0011030</name>
</gene>
<keyword evidence="7" id="KW-1185">Reference proteome</keyword>
<keyword evidence="3" id="KW-0862">Zinc</keyword>
<evidence type="ECO:0000313" key="7">
    <source>
        <dbReference type="Proteomes" id="UP000585474"/>
    </source>
</evidence>
<name>A0A7J0G416_9ERIC</name>
<organism evidence="6 7">
    <name type="scientific">Actinidia rufa</name>
    <dbReference type="NCBI Taxonomy" id="165716"/>
    <lineage>
        <taxon>Eukaryota</taxon>
        <taxon>Viridiplantae</taxon>
        <taxon>Streptophyta</taxon>
        <taxon>Embryophyta</taxon>
        <taxon>Tracheophyta</taxon>
        <taxon>Spermatophyta</taxon>
        <taxon>Magnoliopsida</taxon>
        <taxon>eudicotyledons</taxon>
        <taxon>Gunneridae</taxon>
        <taxon>Pentapetalae</taxon>
        <taxon>asterids</taxon>
        <taxon>Ericales</taxon>
        <taxon>Actinidiaceae</taxon>
        <taxon>Actinidia</taxon>
    </lineage>
</organism>
<dbReference type="CDD" id="cd19821">
    <property type="entry name" value="Bbox1_BBX-like"/>
    <property type="match status" value="1"/>
</dbReference>
<evidence type="ECO:0000256" key="3">
    <source>
        <dbReference type="ARBA" id="ARBA00022833"/>
    </source>
</evidence>
<dbReference type="OrthoDB" id="153872at2759"/>
<protein>
    <submittedName>
        <fullName evidence="6">B-box type zinc finger family protein</fullName>
    </submittedName>
</protein>